<dbReference type="Gene3D" id="1.20.1250.20">
    <property type="entry name" value="MFS general substrate transporter like domains"/>
    <property type="match status" value="2"/>
</dbReference>
<dbReference type="InterPro" id="IPR036259">
    <property type="entry name" value="MFS_trans_sf"/>
</dbReference>
<dbReference type="OrthoDB" id="9776171at2"/>
<evidence type="ECO:0000256" key="1">
    <source>
        <dbReference type="ARBA" id="ARBA00004651"/>
    </source>
</evidence>
<feature type="transmembrane region" description="Helical" evidence="5">
    <location>
        <begin position="201"/>
        <end position="222"/>
    </location>
</feature>
<keyword evidence="4 5" id="KW-0472">Membrane</keyword>
<name>A0A4R0HMX7_9ACTN</name>
<evidence type="ECO:0000256" key="4">
    <source>
        <dbReference type="ARBA" id="ARBA00023136"/>
    </source>
</evidence>
<comment type="caution">
    <text evidence="8">The sequence shown here is derived from an EMBL/GenBank/DDBJ whole genome shotgun (WGS) entry which is preliminary data.</text>
</comment>
<feature type="transmembrane region" description="Helical" evidence="5">
    <location>
        <begin position="126"/>
        <end position="145"/>
    </location>
</feature>
<dbReference type="GO" id="GO:0005886">
    <property type="term" value="C:plasma membrane"/>
    <property type="evidence" value="ECO:0007669"/>
    <property type="project" value="UniProtKB-SubCell"/>
</dbReference>
<feature type="transmembrane region" description="Helical" evidence="5">
    <location>
        <begin position="343"/>
        <end position="362"/>
    </location>
</feature>
<feature type="signal peptide" evidence="6">
    <location>
        <begin position="1"/>
        <end position="24"/>
    </location>
</feature>
<proteinExistence type="predicted"/>
<evidence type="ECO:0000313" key="8">
    <source>
        <dbReference type="EMBL" id="TCC11678.1"/>
    </source>
</evidence>
<keyword evidence="3 5" id="KW-1133">Transmembrane helix</keyword>
<organism evidence="8 9">
    <name type="scientific">Kribbella soli</name>
    <dbReference type="NCBI Taxonomy" id="1124743"/>
    <lineage>
        <taxon>Bacteria</taxon>
        <taxon>Bacillati</taxon>
        <taxon>Actinomycetota</taxon>
        <taxon>Actinomycetes</taxon>
        <taxon>Propionibacteriales</taxon>
        <taxon>Kribbellaceae</taxon>
        <taxon>Kribbella</taxon>
    </lineage>
</organism>
<dbReference type="AlphaFoldDB" id="A0A4R0HMX7"/>
<feature type="domain" description="Major facilitator superfamily (MFS) profile" evidence="7">
    <location>
        <begin position="1"/>
        <end position="368"/>
    </location>
</feature>
<evidence type="ECO:0000256" key="3">
    <source>
        <dbReference type="ARBA" id="ARBA00022989"/>
    </source>
</evidence>
<feature type="transmembrane region" description="Helical" evidence="5">
    <location>
        <begin position="157"/>
        <end position="181"/>
    </location>
</feature>
<dbReference type="InterPro" id="IPR020846">
    <property type="entry name" value="MFS_dom"/>
</dbReference>
<evidence type="ECO:0000256" key="5">
    <source>
        <dbReference type="SAM" id="Phobius"/>
    </source>
</evidence>
<dbReference type="RefSeq" id="WP_131336551.1">
    <property type="nucleotide sequence ID" value="NZ_SJJZ01000001.1"/>
</dbReference>
<feature type="transmembrane region" description="Helical" evidence="5">
    <location>
        <begin position="92"/>
        <end position="114"/>
    </location>
</feature>
<feature type="transmembrane region" description="Helical" evidence="5">
    <location>
        <begin position="34"/>
        <end position="54"/>
    </location>
</feature>
<feature type="chain" id="PRO_5020181122" evidence="6">
    <location>
        <begin position="25"/>
        <end position="372"/>
    </location>
</feature>
<feature type="transmembrane region" description="Helical" evidence="5">
    <location>
        <begin position="265"/>
        <end position="281"/>
    </location>
</feature>
<evidence type="ECO:0000256" key="2">
    <source>
        <dbReference type="ARBA" id="ARBA00022692"/>
    </source>
</evidence>
<sequence>MLIPVVLAAALMNAAMVAASAVSAIQIADDLGPALAGLPNTAGVLGTAAGAMAVGRWTSRFGRAQALRTGYGVGVAGGASTVLAAVGAPVALLFVGMFLLGVGNAASLLSRYAAADAVPLAQRARAMSTVVWASTLGAAGGPFFMAPSQSFASGFGLPAIAGPFLLALAAVFAALVASTYIRRTNATASPQVRQASGGRPVLLAAGVMIVGHLVMVSVMTAVPVHTHQHHDGLGLLGVMLSVHTLGMFALSPLTGWCIDRFGPRVVTLAGLVGLLVSAVLVTRSGLVFTPALFLLGYAWNLCYLGGSAQLGSAELESRVESSIWTVAALATASSPWLFTLGGFPVLAVVSVVLVVPLLVLVTRRSELAVAAR</sequence>
<dbReference type="PANTHER" id="PTHR23534">
    <property type="entry name" value="MFS PERMEASE"/>
    <property type="match status" value="1"/>
</dbReference>
<reference evidence="8 9" key="1">
    <citation type="submission" date="2019-02" db="EMBL/GenBank/DDBJ databases">
        <title>Kribbella capetownensis sp. nov. and Kribbella speibonae sp. nov., isolated from soil.</title>
        <authorList>
            <person name="Curtis S.M."/>
            <person name="Norton I."/>
            <person name="Everest G.J."/>
            <person name="Meyers P.R."/>
        </authorList>
    </citation>
    <scope>NUCLEOTIDE SEQUENCE [LARGE SCALE GENOMIC DNA]</scope>
    <source>
        <strain evidence="8 9">KCTC 29219</strain>
    </source>
</reference>
<dbReference type="Proteomes" id="UP000292346">
    <property type="component" value="Unassembled WGS sequence"/>
</dbReference>
<dbReference type="InterPro" id="IPR011701">
    <property type="entry name" value="MFS"/>
</dbReference>
<protein>
    <submittedName>
        <fullName evidence="8">MFS transporter</fullName>
    </submittedName>
</protein>
<feature type="transmembrane region" description="Helical" evidence="5">
    <location>
        <begin position="234"/>
        <end position="253"/>
    </location>
</feature>
<keyword evidence="2 5" id="KW-0812">Transmembrane</keyword>
<dbReference type="EMBL" id="SJJZ01000001">
    <property type="protein sequence ID" value="TCC11678.1"/>
    <property type="molecule type" value="Genomic_DNA"/>
</dbReference>
<dbReference type="Pfam" id="PF07690">
    <property type="entry name" value="MFS_1"/>
    <property type="match status" value="1"/>
</dbReference>
<accession>A0A4R0HMX7</accession>
<dbReference type="GO" id="GO:0022857">
    <property type="term" value="F:transmembrane transporter activity"/>
    <property type="evidence" value="ECO:0007669"/>
    <property type="project" value="InterPro"/>
</dbReference>
<keyword evidence="6" id="KW-0732">Signal</keyword>
<keyword evidence="9" id="KW-1185">Reference proteome</keyword>
<dbReference type="SUPFAM" id="SSF103473">
    <property type="entry name" value="MFS general substrate transporter"/>
    <property type="match status" value="1"/>
</dbReference>
<evidence type="ECO:0000256" key="6">
    <source>
        <dbReference type="SAM" id="SignalP"/>
    </source>
</evidence>
<dbReference type="PANTHER" id="PTHR23534:SF1">
    <property type="entry name" value="MAJOR FACILITATOR SUPERFAMILY PROTEIN"/>
    <property type="match status" value="1"/>
</dbReference>
<dbReference type="PROSITE" id="PS50850">
    <property type="entry name" value="MFS"/>
    <property type="match status" value="1"/>
</dbReference>
<gene>
    <name evidence="8" type="ORF">E0H45_10605</name>
</gene>
<comment type="subcellular location">
    <subcellularLocation>
        <location evidence="1">Cell membrane</location>
        <topology evidence="1">Multi-pass membrane protein</topology>
    </subcellularLocation>
</comment>
<feature type="transmembrane region" description="Helical" evidence="5">
    <location>
        <begin position="66"/>
        <end position="86"/>
    </location>
</feature>
<evidence type="ECO:0000313" key="9">
    <source>
        <dbReference type="Proteomes" id="UP000292346"/>
    </source>
</evidence>
<evidence type="ECO:0000259" key="7">
    <source>
        <dbReference type="PROSITE" id="PS50850"/>
    </source>
</evidence>